<feature type="domain" description="Asl1-like glycosyl hydrolase catalytic" evidence="3">
    <location>
        <begin position="147"/>
        <end position="340"/>
    </location>
</feature>
<feature type="chain" id="PRO_5034644003" evidence="2">
    <location>
        <begin position="20"/>
        <end position="378"/>
    </location>
</feature>
<dbReference type="Pfam" id="PF11790">
    <property type="entry name" value="Glyco_hydro_cc"/>
    <property type="match status" value="1"/>
</dbReference>
<feature type="region of interest" description="Disordered" evidence="1">
    <location>
        <begin position="25"/>
        <end position="148"/>
    </location>
</feature>
<dbReference type="InterPro" id="IPR017853">
    <property type="entry name" value="GH"/>
</dbReference>
<dbReference type="PANTHER" id="PTHR34154">
    <property type="entry name" value="ALKALI-SENSITIVE LINKAGE PROTEIN 1"/>
    <property type="match status" value="1"/>
</dbReference>
<comment type="caution">
    <text evidence="4">The sequence shown here is derived from an EMBL/GenBank/DDBJ whole genome shotgun (WGS) entry which is preliminary data.</text>
</comment>
<protein>
    <submittedName>
        <fullName evidence="4">Glyco-hydro-cc domain-containing protein</fullName>
    </submittedName>
</protein>
<evidence type="ECO:0000256" key="1">
    <source>
        <dbReference type="SAM" id="MobiDB-lite"/>
    </source>
</evidence>
<feature type="compositionally biased region" description="Basic residues" evidence="1">
    <location>
        <begin position="25"/>
        <end position="42"/>
    </location>
</feature>
<dbReference type="OrthoDB" id="5959761at2759"/>
<dbReference type="GO" id="GO:0009277">
    <property type="term" value="C:fungal-type cell wall"/>
    <property type="evidence" value="ECO:0007669"/>
    <property type="project" value="TreeGrafter"/>
</dbReference>
<dbReference type="Proteomes" id="UP000623467">
    <property type="component" value="Unassembled WGS sequence"/>
</dbReference>
<accession>A0A8H7DHS6</accession>
<dbReference type="PANTHER" id="PTHR34154:SF14">
    <property type="entry name" value="ASL1-LIKE GLYCOSYL HYDROLASE CATALYTIC DOMAIN-CONTAINING PROTEIN"/>
    <property type="match status" value="1"/>
</dbReference>
<feature type="signal peptide" evidence="2">
    <location>
        <begin position="1"/>
        <end position="19"/>
    </location>
</feature>
<evidence type="ECO:0000259" key="3">
    <source>
        <dbReference type="Pfam" id="PF11790"/>
    </source>
</evidence>
<feature type="compositionally biased region" description="Polar residues" evidence="1">
    <location>
        <begin position="47"/>
        <end position="58"/>
    </location>
</feature>
<evidence type="ECO:0000313" key="5">
    <source>
        <dbReference type="Proteomes" id="UP000623467"/>
    </source>
</evidence>
<dbReference type="GO" id="GO:0071966">
    <property type="term" value="P:fungal-type cell wall polysaccharide metabolic process"/>
    <property type="evidence" value="ECO:0007669"/>
    <property type="project" value="TreeGrafter"/>
</dbReference>
<feature type="region of interest" description="Disordered" evidence="1">
    <location>
        <begin position="352"/>
        <end position="378"/>
    </location>
</feature>
<organism evidence="4 5">
    <name type="scientific">Mycena sanguinolenta</name>
    <dbReference type="NCBI Taxonomy" id="230812"/>
    <lineage>
        <taxon>Eukaryota</taxon>
        <taxon>Fungi</taxon>
        <taxon>Dikarya</taxon>
        <taxon>Basidiomycota</taxon>
        <taxon>Agaricomycotina</taxon>
        <taxon>Agaricomycetes</taxon>
        <taxon>Agaricomycetidae</taxon>
        <taxon>Agaricales</taxon>
        <taxon>Marasmiineae</taxon>
        <taxon>Mycenaceae</taxon>
        <taxon>Mycena</taxon>
    </lineage>
</organism>
<dbReference type="SUPFAM" id="SSF51445">
    <property type="entry name" value="(Trans)glycosidases"/>
    <property type="match status" value="1"/>
</dbReference>
<proteinExistence type="predicted"/>
<dbReference type="EMBL" id="JACAZH010000002">
    <property type="protein sequence ID" value="KAF7374815.1"/>
    <property type="molecule type" value="Genomic_DNA"/>
</dbReference>
<feature type="compositionally biased region" description="Polar residues" evidence="1">
    <location>
        <begin position="128"/>
        <end position="148"/>
    </location>
</feature>
<reference evidence="4" key="1">
    <citation type="submission" date="2020-05" db="EMBL/GenBank/DDBJ databases">
        <title>Mycena genomes resolve the evolution of fungal bioluminescence.</title>
        <authorList>
            <person name="Tsai I.J."/>
        </authorList>
    </citation>
    <scope>NUCLEOTIDE SEQUENCE</scope>
    <source>
        <strain evidence="4">160909Yilan</strain>
    </source>
</reference>
<evidence type="ECO:0000256" key="2">
    <source>
        <dbReference type="SAM" id="SignalP"/>
    </source>
</evidence>
<keyword evidence="2" id="KW-0732">Signal</keyword>
<evidence type="ECO:0000313" key="4">
    <source>
        <dbReference type="EMBL" id="KAF7374815.1"/>
    </source>
</evidence>
<dbReference type="AlphaFoldDB" id="A0A8H7DHS6"/>
<dbReference type="InterPro" id="IPR053183">
    <property type="entry name" value="ASL1"/>
</dbReference>
<name>A0A8H7DHS6_9AGAR</name>
<gene>
    <name evidence="4" type="ORF">MSAN_00367300</name>
</gene>
<feature type="compositionally biased region" description="Low complexity" evidence="1">
    <location>
        <begin position="59"/>
        <end position="127"/>
    </location>
</feature>
<sequence length="378" mass="39382">MISWSSLLVLTLLAGEALAAAHPGAHRRAAHHAKAPAKRSKRGSCTPKHSSLSVTGTVTSAKASTTSSSTSTTTTTTKAKTTTSTTAAAPKNTGSSNSGSSSGSSGSSSSGSSSSGSSGSSSSSSGSKITSVQAAAGSTPNNNKAGTSSGDAISSLSGLIGWYYDWTPNPASHGNIMAVPMLWGGGTADSTDASRLAAFSDITQAPQYMIGFEEPDCPSGGGSAGMSVSEGVSVWQSKIAPFQAKGTKLVSPSMCKQADETWLAQFKGEISTMWDITNVHINKNSMAGVQEDLDHYASYGKPMWITEFACVDDSNGFTPCTDQNEINTFISQIVDLFEGRQPRRCVCLQQRRRPRKRLAHDRQQRQPDVRAPPSPSSP</sequence>
<dbReference type="InterPro" id="IPR024655">
    <property type="entry name" value="Asl1_glyco_hydro_catalytic"/>
</dbReference>
<keyword evidence="5" id="KW-1185">Reference proteome</keyword>